<dbReference type="PANTHER" id="PTHR38111:SF11">
    <property type="entry name" value="TRANSCRIPTION FACTOR DOMAIN-CONTAINING PROTEIN-RELATED"/>
    <property type="match status" value="1"/>
</dbReference>
<dbReference type="GO" id="GO:0000981">
    <property type="term" value="F:DNA-binding transcription factor activity, RNA polymerase II-specific"/>
    <property type="evidence" value="ECO:0007669"/>
    <property type="project" value="InterPro"/>
</dbReference>
<evidence type="ECO:0000313" key="4">
    <source>
        <dbReference type="Proteomes" id="UP000800200"/>
    </source>
</evidence>
<evidence type="ECO:0000256" key="1">
    <source>
        <dbReference type="ARBA" id="ARBA00023242"/>
    </source>
</evidence>
<protein>
    <recommendedName>
        <fullName evidence="2">Zn(2)-C6 fungal-type domain-containing protein</fullName>
    </recommendedName>
</protein>
<dbReference type="InterPro" id="IPR053178">
    <property type="entry name" value="Osmoadaptation_assoc"/>
</dbReference>
<dbReference type="Pfam" id="PF00172">
    <property type="entry name" value="Zn_clus"/>
    <property type="match status" value="1"/>
</dbReference>
<dbReference type="PANTHER" id="PTHR38111">
    <property type="entry name" value="ZN(2)-C6 FUNGAL-TYPE DOMAIN-CONTAINING PROTEIN-RELATED"/>
    <property type="match status" value="1"/>
</dbReference>
<dbReference type="PROSITE" id="PS50048">
    <property type="entry name" value="ZN2_CY6_FUNGAL_2"/>
    <property type="match status" value="1"/>
</dbReference>
<evidence type="ECO:0000313" key="3">
    <source>
        <dbReference type="EMBL" id="KAF2178156.1"/>
    </source>
</evidence>
<dbReference type="OrthoDB" id="4314040at2759"/>
<keyword evidence="4" id="KW-1185">Reference proteome</keyword>
<proteinExistence type="predicted"/>
<dbReference type="GO" id="GO:0008270">
    <property type="term" value="F:zinc ion binding"/>
    <property type="evidence" value="ECO:0007669"/>
    <property type="project" value="InterPro"/>
</dbReference>
<dbReference type="EMBL" id="ML994677">
    <property type="protein sequence ID" value="KAF2178156.1"/>
    <property type="molecule type" value="Genomic_DNA"/>
</dbReference>
<dbReference type="Gene3D" id="4.10.240.10">
    <property type="entry name" value="Zn(2)-C6 fungal-type DNA-binding domain"/>
    <property type="match status" value="1"/>
</dbReference>
<gene>
    <name evidence="3" type="ORF">K469DRAFT_643182</name>
</gene>
<dbReference type="SMART" id="SM00066">
    <property type="entry name" value="GAL4"/>
    <property type="match status" value="1"/>
</dbReference>
<feature type="domain" description="Zn(2)-C6 fungal-type" evidence="2">
    <location>
        <begin position="9"/>
        <end position="37"/>
    </location>
</feature>
<keyword evidence="1" id="KW-0539">Nucleus</keyword>
<dbReference type="SUPFAM" id="SSF57701">
    <property type="entry name" value="Zn2/Cys6 DNA-binding domain"/>
    <property type="match status" value="1"/>
</dbReference>
<evidence type="ECO:0000259" key="2">
    <source>
        <dbReference type="PROSITE" id="PS50048"/>
    </source>
</evidence>
<sequence length="488" mass="54730">MPGVPSGRGCDACRKQKKKCDQSKPSCSRCTRLQIPCIGCGEQRYKFKDQKMVFRSAGFQAAQGVVSVSTVPALPRIPSNQTTMVASAFVSQLEVTDIRYDLTCYGAFLRHIPRRLGTNAALDASVGAVTSAFSSLHTGQHSLDALTKYIHALKTLRVCLNDPVRARTVDTLCAIYLIMICQSWIGKHDDQSTNHGEGIAYILKVATFQKWQGSLEVEMLITLSVPVIVESITNPKIQLNSWFWKFLEAYRPPKPPRREDPGITRDEGSDAVHIPSLRLRNLAKIPDFVQDPGRHLLDMRNAYQELRADSQKVRQLVDESRPISGISTLPLATPQMRLHRDYQTAYGILLSLIMILCGLLRAYDPYDTAFAEDSISFGDEIIALAKEASKYRPLGAGYIPLCLATAWATIGDTTRRAIVEMLLSEYQKDFAELRWMNMAMWWRTKFDTLRLNLSTCHEDMQENHYKAFNATGSEEGMTGRGSNMCCVQ</sequence>
<dbReference type="PROSITE" id="PS00463">
    <property type="entry name" value="ZN2_CY6_FUNGAL_1"/>
    <property type="match status" value="1"/>
</dbReference>
<dbReference type="InterPro" id="IPR001138">
    <property type="entry name" value="Zn2Cys6_DnaBD"/>
</dbReference>
<dbReference type="Proteomes" id="UP000800200">
    <property type="component" value="Unassembled WGS sequence"/>
</dbReference>
<reference evidence="3" key="1">
    <citation type="journal article" date="2020" name="Stud. Mycol.">
        <title>101 Dothideomycetes genomes: a test case for predicting lifestyles and emergence of pathogens.</title>
        <authorList>
            <person name="Haridas S."/>
            <person name="Albert R."/>
            <person name="Binder M."/>
            <person name="Bloem J."/>
            <person name="Labutti K."/>
            <person name="Salamov A."/>
            <person name="Andreopoulos B."/>
            <person name="Baker S."/>
            <person name="Barry K."/>
            <person name="Bills G."/>
            <person name="Bluhm B."/>
            <person name="Cannon C."/>
            <person name="Castanera R."/>
            <person name="Culley D."/>
            <person name="Daum C."/>
            <person name="Ezra D."/>
            <person name="Gonzalez J."/>
            <person name="Henrissat B."/>
            <person name="Kuo A."/>
            <person name="Liang C."/>
            <person name="Lipzen A."/>
            <person name="Lutzoni F."/>
            <person name="Magnuson J."/>
            <person name="Mondo S."/>
            <person name="Nolan M."/>
            <person name="Ohm R."/>
            <person name="Pangilinan J."/>
            <person name="Park H.-J."/>
            <person name="Ramirez L."/>
            <person name="Alfaro M."/>
            <person name="Sun H."/>
            <person name="Tritt A."/>
            <person name="Yoshinaga Y."/>
            <person name="Zwiers L.-H."/>
            <person name="Turgeon B."/>
            <person name="Goodwin S."/>
            <person name="Spatafora J."/>
            <person name="Crous P."/>
            <person name="Grigoriev I."/>
        </authorList>
    </citation>
    <scope>NUCLEOTIDE SEQUENCE</scope>
    <source>
        <strain evidence="3">CBS 207.26</strain>
    </source>
</reference>
<dbReference type="InterPro" id="IPR036864">
    <property type="entry name" value="Zn2-C6_fun-type_DNA-bd_sf"/>
</dbReference>
<name>A0A6A6DKQ1_9PEZI</name>
<dbReference type="AlphaFoldDB" id="A0A6A6DKQ1"/>
<accession>A0A6A6DKQ1</accession>
<organism evidence="3 4">
    <name type="scientific">Zopfia rhizophila CBS 207.26</name>
    <dbReference type="NCBI Taxonomy" id="1314779"/>
    <lineage>
        <taxon>Eukaryota</taxon>
        <taxon>Fungi</taxon>
        <taxon>Dikarya</taxon>
        <taxon>Ascomycota</taxon>
        <taxon>Pezizomycotina</taxon>
        <taxon>Dothideomycetes</taxon>
        <taxon>Dothideomycetes incertae sedis</taxon>
        <taxon>Zopfiaceae</taxon>
        <taxon>Zopfia</taxon>
    </lineage>
</organism>
<dbReference type="CDD" id="cd00067">
    <property type="entry name" value="GAL4"/>
    <property type="match status" value="1"/>
</dbReference>